<dbReference type="PROSITE" id="PS50928">
    <property type="entry name" value="ABC_TM1"/>
    <property type="match status" value="1"/>
</dbReference>
<sequence length="367" mass="40683">MPSGFSFLPLDGIPFPENHSSRSFPSVIVRLPRRFADAPFIVRSWIVSAVTSSVHVSTAAKSSAQARENKTPSWQRRLGYKGALFGLPFFVGFLFVFIIPLFYAIYESLFKRQSSGLGIGEPTLHFAGLSQYARVMQDHDFWVGMGRVAIYSVVVVPIIMGFALLEALLIDTAKAKAKKAFRFILLIPYMVPTIVSTLMWVYLYSPDIGPLRKFFMVFGLDVNFFSPGMLWVSMANLLLWTQVGFNMLILYGSLTALDPALLEAARVDGASELRIAWSIKIPQIKGSLVLTGLLSFIGMLQLFDQPLLFRSASPQTVTANFTPIMTIYNYTFTAGGDYNYAAALSVVLAIVIGILSALIYGFSNRKK</sequence>
<evidence type="ECO:0000256" key="4">
    <source>
        <dbReference type="ARBA" id="ARBA00022692"/>
    </source>
</evidence>
<dbReference type="PANTHER" id="PTHR30193">
    <property type="entry name" value="ABC TRANSPORTER PERMEASE PROTEIN"/>
    <property type="match status" value="1"/>
</dbReference>
<evidence type="ECO:0000256" key="1">
    <source>
        <dbReference type="ARBA" id="ARBA00004651"/>
    </source>
</evidence>
<feature type="transmembrane region" description="Helical" evidence="7">
    <location>
        <begin position="340"/>
        <end position="362"/>
    </location>
</feature>
<dbReference type="Proteomes" id="UP000475155">
    <property type="component" value="Unassembled WGS sequence"/>
</dbReference>
<proteinExistence type="inferred from homology"/>
<comment type="subcellular location">
    <subcellularLocation>
        <location evidence="1 7">Cell membrane</location>
        <topology evidence="1 7">Multi-pass membrane protein</topology>
    </subcellularLocation>
</comment>
<feature type="transmembrane region" description="Helical" evidence="7">
    <location>
        <begin position="215"/>
        <end position="239"/>
    </location>
</feature>
<feature type="transmembrane region" description="Helical" evidence="7">
    <location>
        <begin position="181"/>
        <end position="203"/>
    </location>
</feature>
<dbReference type="InterPro" id="IPR035906">
    <property type="entry name" value="MetI-like_sf"/>
</dbReference>
<evidence type="ECO:0000256" key="2">
    <source>
        <dbReference type="ARBA" id="ARBA00022448"/>
    </source>
</evidence>
<accession>A0ABX0CCL6</accession>
<dbReference type="InterPro" id="IPR051393">
    <property type="entry name" value="ABC_transporter_permease"/>
</dbReference>
<dbReference type="Pfam" id="PF00528">
    <property type="entry name" value="BPD_transp_1"/>
    <property type="match status" value="1"/>
</dbReference>
<evidence type="ECO:0000256" key="6">
    <source>
        <dbReference type="ARBA" id="ARBA00023136"/>
    </source>
</evidence>
<dbReference type="EMBL" id="WHZU01000001">
    <property type="protein sequence ID" value="NEH10644.1"/>
    <property type="molecule type" value="Genomic_DNA"/>
</dbReference>
<comment type="similarity">
    <text evidence="7">Belongs to the binding-protein-dependent transport system permease family.</text>
</comment>
<feature type="domain" description="ABC transmembrane type-1" evidence="8">
    <location>
        <begin position="145"/>
        <end position="359"/>
    </location>
</feature>
<reference evidence="10 11" key="1">
    <citation type="submission" date="2019-10" db="EMBL/GenBank/DDBJ databases">
        <title>Bifidobacterium from non-human primates.</title>
        <authorList>
            <person name="Modesto M."/>
        </authorList>
    </citation>
    <scope>NUCLEOTIDE SEQUENCE [LARGE SCALE GENOMIC DNA]</scope>
    <source>
        <strain evidence="10 11">SMA1</strain>
    </source>
</reference>
<evidence type="ECO:0000256" key="7">
    <source>
        <dbReference type="RuleBase" id="RU363032"/>
    </source>
</evidence>
<evidence type="ECO:0000313" key="10">
    <source>
        <dbReference type="EMBL" id="NEH10644.1"/>
    </source>
</evidence>
<evidence type="ECO:0000313" key="9">
    <source>
        <dbReference type="EMBL" id="NEH10573.1"/>
    </source>
</evidence>
<protein>
    <submittedName>
        <fullName evidence="10">ABC transporter permease subunit</fullName>
    </submittedName>
</protein>
<name>A0ABX0CCL6_9BIFI</name>
<organism evidence="10 11">
    <name type="scientific">Bifidobacterium saimiriisciurei</name>
    <dbReference type="NCBI Taxonomy" id="2661627"/>
    <lineage>
        <taxon>Bacteria</taxon>
        <taxon>Bacillati</taxon>
        <taxon>Actinomycetota</taxon>
        <taxon>Actinomycetes</taxon>
        <taxon>Bifidobacteriales</taxon>
        <taxon>Bifidobacteriaceae</taxon>
        <taxon>Bifidobacterium</taxon>
    </lineage>
</organism>
<dbReference type="CDD" id="cd06261">
    <property type="entry name" value="TM_PBP2"/>
    <property type="match status" value="1"/>
</dbReference>
<evidence type="ECO:0000256" key="5">
    <source>
        <dbReference type="ARBA" id="ARBA00022989"/>
    </source>
</evidence>
<keyword evidence="6 7" id="KW-0472">Membrane</keyword>
<evidence type="ECO:0000259" key="8">
    <source>
        <dbReference type="PROSITE" id="PS50928"/>
    </source>
</evidence>
<evidence type="ECO:0000256" key="3">
    <source>
        <dbReference type="ARBA" id="ARBA00022475"/>
    </source>
</evidence>
<comment type="caution">
    <text evidence="10">The sequence shown here is derived from an EMBL/GenBank/DDBJ whole genome shotgun (WGS) entry which is preliminary data.</text>
</comment>
<keyword evidence="11" id="KW-1185">Reference proteome</keyword>
<keyword evidence="4 7" id="KW-0812">Transmembrane</keyword>
<dbReference type="EMBL" id="WHZU01000001">
    <property type="protein sequence ID" value="NEH10573.1"/>
    <property type="molecule type" value="Genomic_DNA"/>
</dbReference>
<feature type="transmembrane region" description="Helical" evidence="7">
    <location>
        <begin position="148"/>
        <end position="169"/>
    </location>
</feature>
<evidence type="ECO:0000313" key="11">
    <source>
        <dbReference type="Proteomes" id="UP000475155"/>
    </source>
</evidence>
<keyword evidence="3" id="KW-1003">Cell membrane</keyword>
<feature type="transmembrane region" description="Helical" evidence="7">
    <location>
        <begin position="83"/>
        <end position="106"/>
    </location>
</feature>
<dbReference type="PANTHER" id="PTHR30193:SF41">
    <property type="entry name" value="DIACETYLCHITOBIOSE UPTAKE SYSTEM PERMEASE PROTEIN NGCF"/>
    <property type="match status" value="1"/>
</dbReference>
<feature type="transmembrane region" description="Helical" evidence="7">
    <location>
        <begin position="284"/>
        <end position="303"/>
    </location>
</feature>
<keyword evidence="5 7" id="KW-1133">Transmembrane helix</keyword>
<dbReference type="InterPro" id="IPR000515">
    <property type="entry name" value="MetI-like"/>
</dbReference>
<gene>
    <name evidence="9" type="ORF">GFD18_00415</name>
    <name evidence="10" type="ORF">GFD18_00800</name>
</gene>
<dbReference type="Gene3D" id="1.10.3720.10">
    <property type="entry name" value="MetI-like"/>
    <property type="match status" value="1"/>
</dbReference>
<keyword evidence="2 7" id="KW-0813">Transport</keyword>
<dbReference type="SUPFAM" id="SSF161098">
    <property type="entry name" value="MetI-like"/>
    <property type="match status" value="1"/>
</dbReference>